<protein>
    <submittedName>
        <fullName evidence="2">Uncharacterized protein</fullName>
    </submittedName>
</protein>
<keyword evidence="3" id="KW-1185">Reference proteome</keyword>
<keyword evidence="1" id="KW-0472">Membrane</keyword>
<name>A0A922IHB1_DERFA</name>
<gene>
    <name evidence="2" type="ORF">DERF_003708</name>
</gene>
<keyword evidence="1" id="KW-1133">Transmembrane helix</keyword>
<dbReference type="AlphaFoldDB" id="A0A922IHB1"/>
<organism evidence="2 3">
    <name type="scientific">Dermatophagoides farinae</name>
    <name type="common">American house dust mite</name>
    <dbReference type="NCBI Taxonomy" id="6954"/>
    <lineage>
        <taxon>Eukaryota</taxon>
        <taxon>Metazoa</taxon>
        <taxon>Ecdysozoa</taxon>
        <taxon>Arthropoda</taxon>
        <taxon>Chelicerata</taxon>
        <taxon>Arachnida</taxon>
        <taxon>Acari</taxon>
        <taxon>Acariformes</taxon>
        <taxon>Sarcoptiformes</taxon>
        <taxon>Astigmata</taxon>
        <taxon>Psoroptidia</taxon>
        <taxon>Analgoidea</taxon>
        <taxon>Pyroglyphidae</taxon>
        <taxon>Dermatophagoidinae</taxon>
        <taxon>Dermatophagoides</taxon>
    </lineage>
</organism>
<accession>A0A922IHB1</accession>
<feature type="transmembrane region" description="Helical" evidence="1">
    <location>
        <begin position="23"/>
        <end position="47"/>
    </location>
</feature>
<dbReference type="Proteomes" id="UP000790347">
    <property type="component" value="Unassembled WGS sequence"/>
</dbReference>
<evidence type="ECO:0000313" key="3">
    <source>
        <dbReference type="Proteomes" id="UP000790347"/>
    </source>
</evidence>
<reference evidence="2" key="1">
    <citation type="submission" date="2013-05" db="EMBL/GenBank/DDBJ databases">
        <authorList>
            <person name="Yim A.K.Y."/>
            <person name="Chan T.F."/>
            <person name="Ji K.M."/>
            <person name="Liu X.Y."/>
            <person name="Zhou J.W."/>
            <person name="Li R.Q."/>
            <person name="Yang K.Y."/>
            <person name="Li J."/>
            <person name="Li M."/>
            <person name="Law P.T.W."/>
            <person name="Wu Y.L."/>
            <person name="Cai Z.L."/>
            <person name="Qin H."/>
            <person name="Bao Y."/>
            <person name="Leung R.K.K."/>
            <person name="Ng P.K.S."/>
            <person name="Zou J."/>
            <person name="Zhong X.J."/>
            <person name="Ran P.X."/>
            <person name="Zhong N.S."/>
            <person name="Liu Z.G."/>
            <person name="Tsui S.K.W."/>
        </authorList>
    </citation>
    <scope>NUCLEOTIDE SEQUENCE</scope>
    <source>
        <strain evidence="2">Derf</strain>
        <tissue evidence="2">Whole organism</tissue>
    </source>
</reference>
<reference evidence="2" key="2">
    <citation type="journal article" date="2022" name="Res Sq">
        <title>Comparative Genomics Reveals Insights into the Divergent Evolution of Astigmatic Mites and Household Pest Adaptations.</title>
        <authorList>
            <person name="Xiong Q."/>
            <person name="Wan A.T.-Y."/>
            <person name="Liu X.-Y."/>
            <person name="Fung C.S.-H."/>
            <person name="Xiao X."/>
            <person name="Malainual N."/>
            <person name="Hou J."/>
            <person name="Wang L."/>
            <person name="Wang M."/>
            <person name="Yang K."/>
            <person name="Cui Y."/>
            <person name="Leung E."/>
            <person name="Nong W."/>
            <person name="Shin S.-K."/>
            <person name="Au S."/>
            <person name="Jeong K.Y."/>
            <person name="Chew F.T."/>
            <person name="Hui J."/>
            <person name="Leung T.F."/>
            <person name="Tungtrongchitr A."/>
            <person name="Zhong N."/>
            <person name="Liu Z."/>
            <person name="Tsui S."/>
        </authorList>
    </citation>
    <scope>NUCLEOTIDE SEQUENCE</scope>
    <source>
        <strain evidence="2">Derf</strain>
        <tissue evidence="2">Whole organism</tissue>
    </source>
</reference>
<comment type="caution">
    <text evidence="2">The sequence shown here is derived from an EMBL/GenBank/DDBJ whole genome shotgun (WGS) entry which is preliminary data.</text>
</comment>
<evidence type="ECO:0000256" key="1">
    <source>
        <dbReference type="SAM" id="Phobius"/>
    </source>
</evidence>
<dbReference type="EMBL" id="ASGP02000001">
    <property type="protein sequence ID" value="KAH9529848.1"/>
    <property type="molecule type" value="Genomic_DNA"/>
</dbReference>
<proteinExistence type="predicted"/>
<evidence type="ECO:0000313" key="2">
    <source>
        <dbReference type="EMBL" id="KAH9529848.1"/>
    </source>
</evidence>
<sequence length="63" mass="7420">MKGWNGVFKVIEKKMAARGQNDYLSSMIFNFISFVIGGNFCQLIFMIQIDDKTYFLFYGQQLY</sequence>
<keyword evidence="1" id="KW-0812">Transmembrane</keyword>